<comment type="caution">
    <text evidence="3">The sequence shown here is derived from an EMBL/GenBank/DDBJ whole genome shotgun (WGS) entry which is preliminary data.</text>
</comment>
<dbReference type="InterPro" id="IPR029031">
    <property type="entry name" value="Gingipain_N_sf"/>
</dbReference>
<evidence type="ECO:0000256" key="1">
    <source>
        <dbReference type="ARBA" id="ARBA00022729"/>
    </source>
</evidence>
<sequence>MRQYFLLFLLTVLFAPLAAQLRLQDELRWSPDPVTVEWEGLRQVEFSFTTVASMGAAAGAVDVASRNAGDVSAQPTYLRTFPAAPGRSYAVEVISSRFEPFAAPAGAGPFPTEFSFTTSVSRQPEGYLGKVSAPAIIQTPTGPQRLVSLDIRIVPAAAAARPRMEFATNSVLQSGTWFKLTVAQGGVHKVTRSFLTDQLGVNLSGIDPRNIALFGHPGTGKLPETVNEAFPDDLTELPIFIEGEADGSFDGNDFLLFHAHGPDARTYHAAQDRFETVKNIYATTNTYFLRLGTSRGRRISDLSAASGGSSTTSYDALYRFEEDRFNVLNEIGGNSHGSGQSWFGDFFKVAREKTYPALFTIPAAVPGEPAELRARMALRTDASSRFFIDVNGQRLQSSQGSTVRFGRQEQFDAYYPATIVGEVPINGPDFSPTIDYPFPGNAGNSEAWLDWIELRARRQLSFGNLSQFDFRDTRSSAQATVTYSFSDFPADGRVWRIDGADIRQASVSNGSFSAPAGGQVFEYVAFRSGATLLAPTGGKRVENQNLHAITGADMLIVVHPDFLVQATELAEHRRSHNGLNTVLVTTEQIYNEFSSGRDDAAAIRNFARMVFERSPTLRYLLLFGDGSFDHRNVLELGTAYIPTYQHDGEPTEVGSFPSDDFFGIFTPASNGQPLEPDLSVSVGRLPVKTSDEAVQVVRKLIRYDTDPSTLGDWRNRMTFVGDDEDGGVHTRDVNTVANSVAERKPDLNFDKLYFDLFPQESLSAGDRFPDITEGLDRAIFRGALAVTYLGHGGPRGWAQERVLTIPQIRNWTRPANSPDPIQPPVFITATCTFSNYDDATFVSAGEEALLTPNGGVVALLTTTRPVFANRNFTLTNNTVQAMLDRPDGNWRSLGDVIRIAKNQISSPTNSSILSSATENARKFTLLGDPATTIAFPTFSVRTTQIDDLPVEESRQDTVRALQKMKISGEVTDLEGNLLTNFNGQVFPTIYDKPQTVTTLAQDATSPPIDISVQRSIVFRGRATVTGGKFSFEFVVPRDINYAFGTGKISYYAADLSQRIDASGFYDRLIIGGTNPNDIADDEGPTVEVFIDSEDFVAGGQTDKDPLLLVNLTDDLGINVTGSSIGHDLEAILDEDTRNSIVLNEYYEAEADDFRRGKVRYPLFDLAPGLHTVTVRAWDVANNSAQGKTEFIVAANARDALERVLNYPNPFTDRTCFQFDHTLVGQEVEAIVQIYTVNGRLVKTLTKAFPFSDGTVRRDDCIEWDGLDEYGDQLARGVYLYQVRLRGDGVNVIDGELEKLVILK</sequence>
<dbReference type="Gene3D" id="3.40.50.10390">
    <property type="entry name" value="Gingipain r, domain 1"/>
    <property type="match status" value="1"/>
</dbReference>
<dbReference type="CDD" id="cd02258">
    <property type="entry name" value="Peptidase_C25_N"/>
    <property type="match status" value="1"/>
</dbReference>
<dbReference type="Gene3D" id="3.40.50.1460">
    <property type="match status" value="1"/>
</dbReference>
<dbReference type="GO" id="GO:0008234">
    <property type="term" value="F:cysteine-type peptidase activity"/>
    <property type="evidence" value="ECO:0007669"/>
    <property type="project" value="InterPro"/>
</dbReference>
<dbReference type="SUPFAM" id="SSF52129">
    <property type="entry name" value="Caspase-like"/>
    <property type="match status" value="1"/>
</dbReference>
<dbReference type="Gene3D" id="2.60.40.4070">
    <property type="match status" value="1"/>
</dbReference>
<dbReference type="NCBIfam" id="NF033707">
    <property type="entry name" value="T9SS_sortase"/>
    <property type="match status" value="1"/>
</dbReference>
<dbReference type="InterPro" id="IPR001769">
    <property type="entry name" value="Gingipain"/>
</dbReference>
<dbReference type="InterPro" id="IPR029030">
    <property type="entry name" value="Caspase-like_dom_sf"/>
</dbReference>
<gene>
    <name evidence="3" type="primary">porU</name>
    <name evidence="3" type="ORF">H9S92_05600</name>
</gene>
<keyword evidence="1" id="KW-0732">Signal</keyword>
<reference evidence="3" key="1">
    <citation type="submission" date="2020-08" db="EMBL/GenBank/DDBJ databases">
        <title>Lewinella bacteria from marine environments.</title>
        <authorList>
            <person name="Zhong Y."/>
        </authorList>
    </citation>
    <scope>NUCLEOTIDE SEQUENCE</scope>
    <source>
        <strain evidence="3">KCTC 42187</strain>
    </source>
</reference>
<evidence type="ECO:0000313" key="4">
    <source>
        <dbReference type="Proteomes" id="UP000650081"/>
    </source>
</evidence>
<protein>
    <submittedName>
        <fullName evidence="3">Type IX secretion system sortase PorU</fullName>
    </submittedName>
</protein>
<dbReference type="Proteomes" id="UP000650081">
    <property type="component" value="Unassembled WGS sequence"/>
</dbReference>
<feature type="domain" description="Gingipain" evidence="2">
    <location>
        <begin position="554"/>
        <end position="932"/>
    </location>
</feature>
<organism evidence="3 4">
    <name type="scientific">Neolewinella lacunae</name>
    <dbReference type="NCBI Taxonomy" id="1517758"/>
    <lineage>
        <taxon>Bacteria</taxon>
        <taxon>Pseudomonadati</taxon>
        <taxon>Bacteroidota</taxon>
        <taxon>Saprospiria</taxon>
        <taxon>Saprospirales</taxon>
        <taxon>Lewinellaceae</taxon>
        <taxon>Neolewinella</taxon>
    </lineage>
</organism>
<name>A0A923PGC2_9BACT</name>
<keyword evidence="4" id="KW-1185">Reference proteome</keyword>
<proteinExistence type="predicted"/>
<dbReference type="EMBL" id="JACSIT010000069">
    <property type="protein sequence ID" value="MBC6993623.1"/>
    <property type="molecule type" value="Genomic_DNA"/>
</dbReference>
<evidence type="ECO:0000259" key="2">
    <source>
        <dbReference type="Pfam" id="PF01364"/>
    </source>
</evidence>
<dbReference type="GO" id="GO:0006508">
    <property type="term" value="P:proteolysis"/>
    <property type="evidence" value="ECO:0007669"/>
    <property type="project" value="InterPro"/>
</dbReference>
<dbReference type="RefSeq" id="WP_187465733.1">
    <property type="nucleotide sequence ID" value="NZ_JACSIT010000069.1"/>
</dbReference>
<accession>A0A923PGC2</accession>
<dbReference type="Pfam" id="PF01364">
    <property type="entry name" value="Peptidase_C25"/>
    <property type="match status" value="1"/>
</dbReference>
<evidence type="ECO:0000313" key="3">
    <source>
        <dbReference type="EMBL" id="MBC6993623.1"/>
    </source>
</evidence>